<name>A0A2A3ZAW4_BREAU</name>
<dbReference type="GO" id="GO:0016772">
    <property type="term" value="F:transferase activity, transferring phosphorus-containing groups"/>
    <property type="evidence" value="ECO:0007669"/>
    <property type="project" value="InterPro"/>
</dbReference>
<dbReference type="InterPro" id="IPR047141">
    <property type="entry name" value="Stealth"/>
</dbReference>
<evidence type="ECO:0000256" key="1">
    <source>
        <dbReference type="ARBA" id="ARBA00007583"/>
    </source>
</evidence>
<evidence type="ECO:0000259" key="6">
    <source>
        <dbReference type="Pfam" id="PF17101"/>
    </source>
</evidence>
<comment type="caution">
    <text evidence="9">The sequence shown here is derived from an EMBL/GenBank/DDBJ whole genome shotgun (WGS) entry which is preliminary data.</text>
</comment>
<evidence type="ECO:0000259" key="8">
    <source>
        <dbReference type="Pfam" id="PF17103"/>
    </source>
</evidence>
<evidence type="ECO:0000256" key="2">
    <source>
        <dbReference type="ARBA" id="ARBA00022679"/>
    </source>
</evidence>
<gene>
    <name evidence="9" type="ORF">CIK62_17470</name>
</gene>
<evidence type="ECO:0000313" key="10">
    <source>
        <dbReference type="Proteomes" id="UP000217720"/>
    </source>
</evidence>
<sequence length="622" mass="70497">MIMKVPLSAFSRMHSLRDIGGLRRRFVRKKNRLRDNSATTAMLQLLGCPQFEEELTLWFSPRAARSALARRLTPELKLWISKLRHGELSWQRSISTRPVRPAHRITDVYDARSAQASSLADVRRALEQFDVDFVELPEPSVFNPFVVVQATQTEAALSAIARGLLAPNADDSWSLKLLDSSGAPVSAGQVEKDPSRIAAAQCLRHCVAVNGRELSTPREAVTVEFWDRLGQDVPRADGAVHLPGTLRRKLTQHDLALNYIEPAVWQHALTNGSLLRLPAPHLKVLHEPVDIVYTWVDGADPAWLGRMRNARDRVDLNFTEPSALAESRFTNRDELKYSLRSLEYYASWARHIFIVTDDQVPPWLNVEHPQITVVDHRDIFTDPSVLPVFNSHAIESQLHHIVGLSDRYLYLNDDCFFLRPTDPELFYTGSGLAKHFPSVVPLDIDGWSPRDLPIISAAKQGRDYLLDKYGRTVTHRFKHTPHAQLRPVLEAMEREEPALFAQVAASPFRSPIDFSIPSSLHHFDAYARGKSVEGDIGYQFVDLSREDLELQLGRIARRTDLDVCCLNETYIPQEKQASIETAVRNFFDDRFPVPSSFELPTTDRDSQPTSVGRRNRTAIEFS</sequence>
<organism evidence="9 10">
    <name type="scientific">Brevibacterium aurantiacum</name>
    <dbReference type="NCBI Taxonomy" id="273384"/>
    <lineage>
        <taxon>Bacteria</taxon>
        <taxon>Bacillati</taxon>
        <taxon>Actinomycetota</taxon>
        <taxon>Actinomycetes</taxon>
        <taxon>Micrococcales</taxon>
        <taxon>Brevibacteriaceae</taxon>
        <taxon>Brevibacterium</taxon>
    </lineage>
</organism>
<dbReference type="Pfam" id="PF17101">
    <property type="entry name" value="Stealth_CR1"/>
    <property type="match status" value="1"/>
</dbReference>
<dbReference type="GO" id="GO:0000271">
    <property type="term" value="P:polysaccharide biosynthetic process"/>
    <property type="evidence" value="ECO:0007669"/>
    <property type="project" value="UniProtKB-KW"/>
</dbReference>
<accession>A0A2A3ZAW4</accession>
<feature type="domain" description="Stealth protein CR3 conserved region 3" evidence="7">
    <location>
        <begin position="478"/>
        <end position="523"/>
    </location>
</feature>
<dbReference type="InterPro" id="IPR031356">
    <property type="entry name" value="Stealth_CR4"/>
</dbReference>
<keyword evidence="2" id="KW-0808">Transferase</keyword>
<dbReference type="PANTHER" id="PTHR24045">
    <property type="match status" value="1"/>
</dbReference>
<dbReference type="Pfam" id="PF11380">
    <property type="entry name" value="Stealth_CR2"/>
    <property type="match status" value="1"/>
</dbReference>
<dbReference type="Proteomes" id="UP000217720">
    <property type="component" value="Unassembled WGS sequence"/>
</dbReference>
<evidence type="ECO:0000313" key="9">
    <source>
        <dbReference type="EMBL" id="PCC48679.1"/>
    </source>
</evidence>
<dbReference type="Pfam" id="PF17103">
    <property type="entry name" value="Stealth_CR4"/>
    <property type="match status" value="1"/>
</dbReference>
<dbReference type="InterPro" id="IPR031358">
    <property type="entry name" value="Stealth_CR1"/>
</dbReference>
<evidence type="ECO:0000256" key="3">
    <source>
        <dbReference type="ARBA" id="ARBA00023169"/>
    </source>
</evidence>
<comment type="similarity">
    <text evidence="1">Belongs to the stealth family.</text>
</comment>
<feature type="domain" description="Stealth protein CR1 conserved region 1" evidence="6">
    <location>
        <begin position="287"/>
        <end position="313"/>
    </location>
</feature>
<feature type="region of interest" description="Disordered" evidence="4">
    <location>
        <begin position="597"/>
        <end position="622"/>
    </location>
</feature>
<dbReference type="EMBL" id="NRGO01000028">
    <property type="protein sequence ID" value="PCC48679.1"/>
    <property type="molecule type" value="Genomic_DNA"/>
</dbReference>
<dbReference type="PANTHER" id="PTHR24045:SF0">
    <property type="entry name" value="N-ACETYLGLUCOSAMINE-1-PHOSPHOTRANSFERASE SUBUNITS ALPHA_BETA"/>
    <property type="match status" value="1"/>
</dbReference>
<keyword evidence="3" id="KW-0270">Exopolysaccharide synthesis</keyword>
<feature type="domain" description="Stealth protein CR2 conserved region 2" evidence="5">
    <location>
        <begin position="328"/>
        <end position="432"/>
    </location>
</feature>
<dbReference type="InterPro" id="IPR021520">
    <property type="entry name" value="Stealth_CR2"/>
</dbReference>
<dbReference type="AlphaFoldDB" id="A0A2A3ZAW4"/>
<reference evidence="9 10" key="1">
    <citation type="journal article" date="2017" name="Elife">
        <title>Extensive horizontal gene transfer in cheese-associated bacteria.</title>
        <authorList>
            <person name="Bonham K.S."/>
            <person name="Wolfe B.E."/>
            <person name="Dutton R.J."/>
        </authorList>
    </citation>
    <scope>NUCLEOTIDE SEQUENCE [LARGE SCALE GENOMIC DNA]</scope>
    <source>
        <strain evidence="9 10">900_6</strain>
    </source>
</reference>
<evidence type="ECO:0000259" key="7">
    <source>
        <dbReference type="Pfam" id="PF17102"/>
    </source>
</evidence>
<proteinExistence type="inferred from homology"/>
<feature type="domain" description="Stealth protein CR4 conserved region 4" evidence="8">
    <location>
        <begin position="557"/>
        <end position="604"/>
    </location>
</feature>
<evidence type="ECO:0000259" key="5">
    <source>
        <dbReference type="Pfam" id="PF11380"/>
    </source>
</evidence>
<protein>
    <submittedName>
        <fullName evidence="9">Uncharacterized protein</fullName>
    </submittedName>
</protein>
<evidence type="ECO:0000256" key="4">
    <source>
        <dbReference type="SAM" id="MobiDB-lite"/>
    </source>
</evidence>
<dbReference type="InterPro" id="IPR031357">
    <property type="entry name" value="Stealth_CR3"/>
</dbReference>
<dbReference type="Pfam" id="PF17102">
    <property type="entry name" value="Stealth_CR3"/>
    <property type="match status" value="1"/>
</dbReference>